<evidence type="ECO:0000313" key="2">
    <source>
        <dbReference type="Proteomes" id="UP000627369"/>
    </source>
</evidence>
<dbReference type="Gene3D" id="3.30.110.170">
    <property type="entry name" value="Protein of unknown function (DUF541), domain 1"/>
    <property type="match status" value="1"/>
</dbReference>
<sequence>MTRIAVEGQAKRTHPAERGTVNLHVAFSGTLRNDVVEQVGRTHAILVEQAKAHVSAGAAERWDSASVHSYVSDDRVKSSESGGKQRIRRFRASARLSVTFMDFEALSTWLADIMDVDGVEIDWMSWTLTDETRKALQAEARVEAAEETVVRAQSYADALGLGPVAPVAIYEAGLRGGDNGGGNAPMYAMRASADMAGAGGGAHVELQPRDIDVEVTLSADYETGPIVEG</sequence>
<reference evidence="1" key="2">
    <citation type="submission" date="2020-09" db="EMBL/GenBank/DDBJ databases">
        <authorList>
            <person name="Sun Q."/>
            <person name="Zhou Y."/>
        </authorList>
    </citation>
    <scope>NUCLEOTIDE SEQUENCE</scope>
    <source>
        <strain evidence="1">CGMCC 4.7398</strain>
    </source>
</reference>
<dbReference type="PANTHER" id="PTHR34387">
    <property type="entry name" value="SLR1258 PROTEIN"/>
    <property type="match status" value="1"/>
</dbReference>
<organism evidence="1 2">
    <name type="scientific">Promicromonospora soli</name>
    <dbReference type="NCBI Taxonomy" id="2035533"/>
    <lineage>
        <taxon>Bacteria</taxon>
        <taxon>Bacillati</taxon>
        <taxon>Actinomycetota</taxon>
        <taxon>Actinomycetes</taxon>
        <taxon>Micrococcales</taxon>
        <taxon>Promicromonosporaceae</taxon>
        <taxon>Promicromonospora</taxon>
    </lineage>
</organism>
<reference evidence="1" key="1">
    <citation type="journal article" date="2014" name="Int. J. Syst. Evol. Microbiol.">
        <title>Complete genome sequence of Corynebacterium casei LMG S-19264T (=DSM 44701T), isolated from a smear-ripened cheese.</title>
        <authorList>
            <consortium name="US DOE Joint Genome Institute (JGI-PGF)"/>
            <person name="Walter F."/>
            <person name="Albersmeier A."/>
            <person name="Kalinowski J."/>
            <person name="Ruckert C."/>
        </authorList>
    </citation>
    <scope>NUCLEOTIDE SEQUENCE</scope>
    <source>
        <strain evidence="1">CGMCC 4.7398</strain>
    </source>
</reference>
<gene>
    <name evidence="1" type="ORF">GCM10017772_28980</name>
</gene>
<dbReference type="RefSeq" id="WP_189669975.1">
    <property type="nucleotide sequence ID" value="NZ_BNAS01000004.1"/>
</dbReference>
<dbReference type="PANTHER" id="PTHR34387:SF2">
    <property type="entry name" value="SLR1258 PROTEIN"/>
    <property type="match status" value="1"/>
</dbReference>
<comment type="caution">
    <text evidence="1">The sequence shown here is derived from an EMBL/GenBank/DDBJ whole genome shotgun (WGS) entry which is preliminary data.</text>
</comment>
<accession>A0A919FZW2</accession>
<dbReference type="InterPro" id="IPR052022">
    <property type="entry name" value="26kDa_periplasmic_antigen"/>
</dbReference>
<dbReference type="InterPro" id="IPR007497">
    <property type="entry name" value="SIMPL/DUF541"/>
</dbReference>
<dbReference type="Gene3D" id="3.30.70.2970">
    <property type="entry name" value="Protein of unknown function (DUF541), domain 2"/>
    <property type="match status" value="1"/>
</dbReference>
<keyword evidence="2" id="KW-1185">Reference proteome</keyword>
<dbReference type="EMBL" id="BNAS01000004">
    <property type="protein sequence ID" value="GHH74685.1"/>
    <property type="molecule type" value="Genomic_DNA"/>
</dbReference>
<dbReference type="Pfam" id="PF04402">
    <property type="entry name" value="SIMPL"/>
    <property type="match status" value="1"/>
</dbReference>
<proteinExistence type="predicted"/>
<dbReference type="AlphaFoldDB" id="A0A919FZW2"/>
<protein>
    <submittedName>
        <fullName evidence="1">SIMPL domain-containing protein</fullName>
    </submittedName>
</protein>
<dbReference type="Proteomes" id="UP000627369">
    <property type="component" value="Unassembled WGS sequence"/>
</dbReference>
<name>A0A919FZW2_9MICO</name>
<dbReference type="GO" id="GO:0006974">
    <property type="term" value="P:DNA damage response"/>
    <property type="evidence" value="ECO:0007669"/>
    <property type="project" value="TreeGrafter"/>
</dbReference>
<evidence type="ECO:0000313" key="1">
    <source>
        <dbReference type="EMBL" id="GHH74685.1"/>
    </source>
</evidence>